<dbReference type="EMBL" id="JAAMOW010000005">
    <property type="protein sequence ID" value="NGY05188.1"/>
    <property type="molecule type" value="Genomic_DNA"/>
</dbReference>
<evidence type="ECO:0000259" key="1">
    <source>
        <dbReference type="Pfam" id="PF09361"/>
    </source>
</evidence>
<sequence length="154" mass="15876">MSVEAIVNDVKTRADVVVSRGQEVIEAGVETLVAANTIVVEGVQELVQTNVGAGKELATLVQASVTKAKTDGFKAVAAKPIDYLPEGKTTVVTAYSDSVKIVSKTGGELAKTLKSGVETITAKIQGQAPVVAKAKKTAKKTVTKAKKAVKKVAA</sequence>
<keyword evidence="3" id="KW-1185">Reference proteome</keyword>
<feature type="domain" description="Phasin" evidence="1">
    <location>
        <begin position="23"/>
        <end position="115"/>
    </location>
</feature>
<protein>
    <recommendedName>
        <fullName evidence="1">Phasin domain-containing protein</fullName>
    </recommendedName>
</protein>
<proteinExistence type="predicted"/>
<dbReference type="InterPro" id="IPR018968">
    <property type="entry name" value="Phasin"/>
</dbReference>
<gene>
    <name evidence="2" type="ORF">G7Y85_10445</name>
</gene>
<accession>A0A6M2BRS2</accession>
<reference evidence="2 3" key="1">
    <citation type="journal article" date="2014" name="Int. J. Syst. Evol. Microbiol.">
        <title>Solimonas terrae sp. nov., isolated from soil.</title>
        <authorList>
            <person name="Kim S.J."/>
            <person name="Moon J.Y."/>
            <person name="Weon H.Y."/>
            <person name="Ahn J.H."/>
            <person name="Chen W.M."/>
            <person name="Kwon S.W."/>
        </authorList>
    </citation>
    <scope>NUCLEOTIDE SEQUENCE [LARGE SCALE GENOMIC DNA]</scope>
    <source>
        <strain evidence="2 3">KIS83-12</strain>
    </source>
</reference>
<evidence type="ECO:0000313" key="2">
    <source>
        <dbReference type="EMBL" id="NGY05188.1"/>
    </source>
</evidence>
<dbReference type="AlphaFoldDB" id="A0A6M2BRS2"/>
<dbReference type="RefSeq" id="WP_166256095.1">
    <property type="nucleotide sequence ID" value="NZ_JAAMOW010000005.1"/>
</dbReference>
<dbReference type="Proteomes" id="UP000472676">
    <property type="component" value="Unassembled WGS sequence"/>
</dbReference>
<comment type="caution">
    <text evidence="2">The sequence shown here is derived from an EMBL/GenBank/DDBJ whole genome shotgun (WGS) entry which is preliminary data.</text>
</comment>
<evidence type="ECO:0000313" key="3">
    <source>
        <dbReference type="Proteomes" id="UP000472676"/>
    </source>
</evidence>
<name>A0A6M2BRS2_9GAMM</name>
<dbReference type="Pfam" id="PF09361">
    <property type="entry name" value="Phasin_2"/>
    <property type="match status" value="1"/>
</dbReference>
<organism evidence="2 3">
    <name type="scientific">Solimonas terrae</name>
    <dbReference type="NCBI Taxonomy" id="1396819"/>
    <lineage>
        <taxon>Bacteria</taxon>
        <taxon>Pseudomonadati</taxon>
        <taxon>Pseudomonadota</taxon>
        <taxon>Gammaproteobacteria</taxon>
        <taxon>Nevskiales</taxon>
        <taxon>Nevskiaceae</taxon>
        <taxon>Solimonas</taxon>
    </lineage>
</organism>